<feature type="transmembrane region" description="Helical" evidence="1">
    <location>
        <begin position="6"/>
        <end position="28"/>
    </location>
</feature>
<feature type="transmembrane region" description="Helical" evidence="1">
    <location>
        <begin position="152"/>
        <end position="171"/>
    </location>
</feature>
<feature type="transmembrane region" description="Helical" evidence="1">
    <location>
        <begin position="114"/>
        <end position="140"/>
    </location>
</feature>
<dbReference type="EMBL" id="SMAR01000003">
    <property type="protein sequence ID" value="TCT43138.1"/>
    <property type="molecule type" value="Genomic_DNA"/>
</dbReference>
<evidence type="ECO:0000256" key="1">
    <source>
        <dbReference type="SAM" id="Phobius"/>
    </source>
</evidence>
<evidence type="ECO:0000313" key="3">
    <source>
        <dbReference type="Proteomes" id="UP000295097"/>
    </source>
</evidence>
<gene>
    <name evidence="2" type="ORF">EDC90_1003148</name>
</gene>
<organism evidence="2 3">
    <name type="scientific">Martelella mediterranea</name>
    <dbReference type="NCBI Taxonomy" id="293089"/>
    <lineage>
        <taxon>Bacteria</taxon>
        <taxon>Pseudomonadati</taxon>
        <taxon>Pseudomonadota</taxon>
        <taxon>Alphaproteobacteria</taxon>
        <taxon>Hyphomicrobiales</taxon>
        <taxon>Aurantimonadaceae</taxon>
        <taxon>Martelella</taxon>
    </lineage>
</organism>
<feature type="transmembrane region" description="Helical" evidence="1">
    <location>
        <begin position="40"/>
        <end position="65"/>
    </location>
</feature>
<dbReference type="RefSeq" id="WP_132308599.1">
    <property type="nucleotide sequence ID" value="NZ_SMAR01000003.1"/>
</dbReference>
<protein>
    <submittedName>
        <fullName evidence="2">Uncharacterized protein</fullName>
    </submittedName>
</protein>
<dbReference type="OrthoDB" id="7916055at2"/>
<comment type="caution">
    <text evidence="2">The sequence shown here is derived from an EMBL/GenBank/DDBJ whole genome shotgun (WGS) entry which is preliminary data.</text>
</comment>
<keyword evidence="3" id="KW-1185">Reference proteome</keyword>
<evidence type="ECO:0000313" key="2">
    <source>
        <dbReference type="EMBL" id="TCT43138.1"/>
    </source>
</evidence>
<keyword evidence="1" id="KW-0472">Membrane</keyword>
<dbReference type="Proteomes" id="UP000295097">
    <property type="component" value="Unassembled WGS sequence"/>
</dbReference>
<feature type="transmembrane region" description="Helical" evidence="1">
    <location>
        <begin position="71"/>
        <end position="88"/>
    </location>
</feature>
<dbReference type="AlphaFoldDB" id="A0A4R3NWF8"/>
<sequence length="211" mass="23346">MSVEAMIAFPALVFVVLSLPSGRMLHFARWQFQRRLSARFAAGCGVLIVRLVSLCIAAGLVFFFLTAMPDGIVLARIAAATFLFILAVRTTLKARHFFPVASNDNQPVQKFHQIFGYAISAKISPSTEIAVPASILVLFLNPEALTRETLETLAISYSASTVFSLLFYAVATRLIASRIRRENAQARKLRIEKLLRSGLPRVSARYRQDAA</sequence>
<name>A0A4R3NWF8_9HYPH</name>
<reference evidence="2 3" key="1">
    <citation type="submission" date="2019-03" db="EMBL/GenBank/DDBJ databases">
        <title>Freshwater and sediment microbial communities from various areas in North America, analyzing microbe dynamics in response to fracking.</title>
        <authorList>
            <person name="Lamendella R."/>
        </authorList>
    </citation>
    <scope>NUCLEOTIDE SEQUENCE [LARGE SCALE GENOMIC DNA]</scope>
    <source>
        <strain evidence="2 3">175.2</strain>
    </source>
</reference>
<proteinExistence type="predicted"/>
<keyword evidence="1" id="KW-0812">Transmembrane</keyword>
<accession>A0A4R3NWF8</accession>
<keyword evidence="1" id="KW-1133">Transmembrane helix</keyword>